<dbReference type="SMART" id="SM00530">
    <property type="entry name" value="HTH_XRE"/>
    <property type="match status" value="1"/>
</dbReference>
<accession>A0A377HTQ6</accession>
<dbReference type="CDD" id="cd00093">
    <property type="entry name" value="HTH_XRE"/>
    <property type="match status" value="1"/>
</dbReference>
<protein>
    <submittedName>
        <fullName evidence="3">XRE family transcriptional regulator</fullName>
    </submittedName>
</protein>
<evidence type="ECO:0000259" key="2">
    <source>
        <dbReference type="PROSITE" id="PS50943"/>
    </source>
</evidence>
<keyword evidence="5" id="KW-1185">Reference proteome</keyword>
<evidence type="ECO:0000313" key="4">
    <source>
        <dbReference type="EMBL" id="STO69719.1"/>
    </source>
</evidence>
<gene>
    <name evidence="3" type="ORF">NCTC1659_01090</name>
    <name evidence="4" type="ORF">NCTC8540_02276</name>
</gene>
<dbReference type="PANTHER" id="PTHR46797:SF1">
    <property type="entry name" value="METHYLPHOSPHONATE SYNTHASE"/>
    <property type="match status" value="1"/>
</dbReference>
<keyword evidence="1" id="KW-0238">DNA-binding</keyword>
<dbReference type="SUPFAM" id="SSF47413">
    <property type="entry name" value="lambda repressor-like DNA-binding domains"/>
    <property type="match status" value="1"/>
</dbReference>
<dbReference type="AlphaFoldDB" id="A0A377HTQ6"/>
<dbReference type="Proteomes" id="UP000254329">
    <property type="component" value="Unassembled WGS sequence"/>
</dbReference>
<dbReference type="EMBL" id="UGHF01000001">
    <property type="protein sequence ID" value="STO59825.1"/>
    <property type="molecule type" value="Genomic_DNA"/>
</dbReference>
<dbReference type="STRING" id="733.B0186_02925"/>
<dbReference type="EMBL" id="UGHJ01000001">
    <property type="protein sequence ID" value="STO69719.1"/>
    <property type="molecule type" value="Genomic_DNA"/>
</dbReference>
<dbReference type="InterPro" id="IPR050807">
    <property type="entry name" value="TransReg_Diox_bact_type"/>
</dbReference>
<dbReference type="GO" id="GO:0005829">
    <property type="term" value="C:cytosol"/>
    <property type="evidence" value="ECO:0007669"/>
    <property type="project" value="TreeGrafter"/>
</dbReference>
<dbReference type="PANTHER" id="PTHR46797">
    <property type="entry name" value="HTH-TYPE TRANSCRIPTIONAL REGULATOR"/>
    <property type="match status" value="1"/>
</dbReference>
<sequence length="152" mass="17734">MKYTTSKQSTQEYKWEKYHSLNIFTGKRMSRFVAVEVDVAIGRKIQQRRKELGLTAENLAEQIGVSQQQFSRYERGATKINVAHLVNIAVILDTPISWFFADSKADNLTFSSQETYVPLRNDALKSRLDYHWAKLSNEQRRNLINFLDVMNK</sequence>
<name>A0A377HTQ6_9PAST</name>
<dbReference type="GO" id="GO:0003700">
    <property type="term" value="F:DNA-binding transcription factor activity"/>
    <property type="evidence" value="ECO:0007669"/>
    <property type="project" value="TreeGrafter"/>
</dbReference>
<proteinExistence type="predicted"/>
<reference evidence="5 6" key="1">
    <citation type="submission" date="2018-06" db="EMBL/GenBank/DDBJ databases">
        <authorList>
            <consortium name="Pathogen Informatics"/>
            <person name="Doyle S."/>
        </authorList>
    </citation>
    <scope>NUCLEOTIDE SEQUENCE [LARGE SCALE GENOMIC DNA]</scope>
    <source>
        <strain evidence="3 5">NCTC1659</strain>
        <strain evidence="4 6">NCTC8540</strain>
    </source>
</reference>
<evidence type="ECO:0000313" key="5">
    <source>
        <dbReference type="Proteomes" id="UP000254329"/>
    </source>
</evidence>
<dbReference type="Proteomes" id="UP000254496">
    <property type="component" value="Unassembled WGS sequence"/>
</dbReference>
<evidence type="ECO:0000313" key="3">
    <source>
        <dbReference type="EMBL" id="STO59825.1"/>
    </source>
</evidence>
<organism evidence="3 5">
    <name type="scientific">Canicola haemoglobinophilus</name>
    <dbReference type="NCBI Taxonomy" id="733"/>
    <lineage>
        <taxon>Bacteria</taxon>
        <taxon>Pseudomonadati</taxon>
        <taxon>Pseudomonadota</taxon>
        <taxon>Gammaproteobacteria</taxon>
        <taxon>Pasteurellales</taxon>
        <taxon>Pasteurellaceae</taxon>
        <taxon>Canicola</taxon>
    </lineage>
</organism>
<dbReference type="PROSITE" id="PS50943">
    <property type="entry name" value="HTH_CROC1"/>
    <property type="match status" value="1"/>
</dbReference>
<dbReference type="InterPro" id="IPR001387">
    <property type="entry name" value="Cro/C1-type_HTH"/>
</dbReference>
<feature type="domain" description="HTH cro/C1-type" evidence="2">
    <location>
        <begin position="45"/>
        <end position="99"/>
    </location>
</feature>
<dbReference type="GO" id="GO:0003677">
    <property type="term" value="F:DNA binding"/>
    <property type="evidence" value="ECO:0007669"/>
    <property type="project" value="UniProtKB-KW"/>
</dbReference>
<evidence type="ECO:0000256" key="1">
    <source>
        <dbReference type="ARBA" id="ARBA00023125"/>
    </source>
</evidence>
<evidence type="ECO:0000313" key="6">
    <source>
        <dbReference type="Proteomes" id="UP000254496"/>
    </source>
</evidence>
<dbReference type="InterPro" id="IPR010982">
    <property type="entry name" value="Lambda_DNA-bd_dom_sf"/>
</dbReference>
<dbReference type="Pfam" id="PF01381">
    <property type="entry name" value="HTH_3"/>
    <property type="match status" value="1"/>
</dbReference>
<dbReference type="Gene3D" id="1.10.260.40">
    <property type="entry name" value="lambda repressor-like DNA-binding domains"/>
    <property type="match status" value="1"/>
</dbReference>